<feature type="transmembrane region" description="Helical" evidence="13">
    <location>
        <begin position="38"/>
        <end position="58"/>
    </location>
</feature>
<evidence type="ECO:0000256" key="10">
    <source>
        <dbReference type="ARBA" id="ARBA00023065"/>
    </source>
</evidence>
<dbReference type="GO" id="GO:0015677">
    <property type="term" value="P:copper ion import"/>
    <property type="evidence" value="ECO:0007669"/>
    <property type="project" value="TreeGrafter"/>
</dbReference>
<feature type="transmembrane region" description="Helical" evidence="13">
    <location>
        <begin position="258"/>
        <end position="279"/>
    </location>
</feature>
<protein>
    <recommendedName>
        <fullName evidence="3">ferric-chelate reductase (NADPH)</fullName>
        <ecNumber evidence="3">1.16.1.9</ecNumber>
    </recommendedName>
</protein>
<dbReference type="InterPro" id="IPR013112">
    <property type="entry name" value="FAD-bd_8"/>
</dbReference>
<reference evidence="16" key="2">
    <citation type="submission" date="2015-01" db="EMBL/GenBank/DDBJ databases">
        <title>Evolutionary Origins and Diversification of the Mycorrhizal Mutualists.</title>
        <authorList>
            <consortium name="DOE Joint Genome Institute"/>
            <consortium name="Mycorrhizal Genomics Consortium"/>
            <person name="Kohler A."/>
            <person name="Kuo A."/>
            <person name="Nagy L.G."/>
            <person name="Floudas D."/>
            <person name="Copeland A."/>
            <person name="Barry K.W."/>
            <person name="Cichocki N."/>
            <person name="Veneault-Fourrey C."/>
            <person name="LaButti K."/>
            <person name="Lindquist E.A."/>
            <person name="Lipzen A."/>
            <person name="Lundell T."/>
            <person name="Morin E."/>
            <person name="Murat C."/>
            <person name="Riley R."/>
            <person name="Ohm R."/>
            <person name="Sun H."/>
            <person name="Tunlid A."/>
            <person name="Henrissat B."/>
            <person name="Grigoriev I.V."/>
            <person name="Hibbett D.S."/>
            <person name="Martin F."/>
        </authorList>
    </citation>
    <scope>NUCLEOTIDE SEQUENCE [LARGE SCALE GENOMIC DNA]</scope>
    <source>
        <strain evidence="16">F 1598</strain>
    </source>
</reference>
<dbReference type="PANTHER" id="PTHR32361:SF28">
    <property type="entry name" value="FRP1P"/>
    <property type="match status" value="1"/>
</dbReference>
<dbReference type="Pfam" id="PF08022">
    <property type="entry name" value="FAD_binding_8"/>
    <property type="match status" value="1"/>
</dbReference>
<comment type="similarity">
    <text evidence="2">Belongs to the ferric reductase (FRE) family.</text>
</comment>
<dbReference type="PROSITE" id="PS51384">
    <property type="entry name" value="FAD_FR"/>
    <property type="match status" value="1"/>
</dbReference>
<dbReference type="GO" id="GO:0005886">
    <property type="term" value="C:plasma membrane"/>
    <property type="evidence" value="ECO:0007669"/>
    <property type="project" value="UniProtKB-SubCell"/>
</dbReference>
<dbReference type="Gene3D" id="3.40.50.80">
    <property type="entry name" value="Nucleotide-binding domain of ferredoxin-NADP reductase (FNR) module"/>
    <property type="match status" value="1"/>
</dbReference>
<dbReference type="CDD" id="cd06186">
    <property type="entry name" value="NOX_Duox_like_FAD_NADP"/>
    <property type="match status" value="1"/>
</dbReference>
<keyword evidence="16" id="KW-1185">Reference proteome</keyword>
<feature type="transmembrane region" description="Helical" evidence="13">
    <location>
        <begin position="286"/>
        <end position="303"/>
    </location>
</feature>
<dbReference type="PANTHER" id="PTHR32361">
    <property type="entry name" value="FERRIC/CUPRIC REDUCTASE TRANSMEMBRANE COMPONENT"/>
    <property type="match status" value="1"/>
</dbReference>
<dbReference type="GO" id="GO:0006879">
    <property type="term" value="P:intracellular iron ion homeostasis"/>
    <property type="evidence" value="ECO:0007669"/>
    <property type="project" value="TreeGrafter"/>
</dbReference>
<evidence type="ECO:0000256" key="6">
    <source>
        <dbReference type="ARBA" id="ARBA00022692"/>
    </source>
</evidence>
<dbReference type="AlphaFoldDB" id="A0A0C3ENT3"/>
<dbReference type="OrthoDB" id="17725at2759"/>
<dbReference type="SFLD" id="SFLDS00052">
    <property type="entry name" value="Ferric_Reductase_Domain"/>
    <property type="match status" value="1"/>
</dbReference>
<feature type="transmembrane region" description="Helical" evidence="13">
    <location>
        <begin position="149"/>
        <end position="170"/>
    </location>
</feature>
<dbReference type="InterPro" id="IPR017927">
    <property type="entry name" value="FAD-bd_FR_type"/>
</dbReference>
<evidence type="ECO:0000256" key="11">
    <source>
        <dbReference type="ARBA" id="ARBA00023136"/>
    </source>
</evidence>
<evidence type="ECO:0000313" key="15">
    <source>
        <dbReference type="EMBL" id="KIM74245.1"/>
    </source>
</evidence>
<dbReference type="EMBL" id="KN833064">
    <property type="protein sequence ID" value="KIM74245.1"/>
    <property type="molecule type" value="Genomic_DNA"/>
</dbReference>
<gene>
    <name evidence="15" type="ORF">PILCRDRAFT_828405</name>
</gene>
<evidence type="ECO:0000256" key="3">
    <source>
        <dbReference type="ARBA" id="ARBA00012668"/>
    </source>
</evidence>
<evidence type="ECO:0000256" key="4">
    <source>
        <dbReference type="ARBA" id="ARBA00022448"/>
    </source>
</evidence>
<feature type="domain" description="FAD-binding FR-type" evidence="14">
    <location>
        <begin position="320"/>
        <end position="444"/>
    </location>
</feature>
<dbReference type="Pfam" id="PF01794">
    <property type="entry name" value="Ferric_reduct"/>
    <property type="match status" value="1"/>
</dbReference>
<comment type="catalytic activity">
    <reaction evidence="12">
        <text>2 a Fe(II)-siderophore + NADP(+) + H(+) = 2 a Fe(III)-siderophore + NADPH</text>
        <dbReference type="Rhea" id="RHEA:28795"/>
        <dbReference type="Rhea" id="RHEA-COMP:11342"/>
        <dbReference type="Rhea" id="RHEA-COMP:11344"/>
        <dbReference type="ChEBI" id="CHEBI:15378"/>
        <dbReference type="ChEBI" id="CHEBI:29033"/>
        <dbReference type="ChEBI" id="CHEBI:29034"/>
        <dbReference type="ChEBI" id="CHEBI:57783"/>
        <dbReference type="ChEBI" id="CHEBI:58349"/>
        <dbReference type="EC" id="1.16.1.9"/>
    </reaction>
</comment>
<keyword evidence="7" id="KW-0249">Electron transport</keyword>
<dbReference type="FunCoup" id="A0A0C3ENT3">
    <property type="interactions" value="185"/>
</dbReference>
<dbReference type="SUPFAM" id="SSF52343">
    <property type="entry name" value="Ferredoxin reductase-like, C-terminal NADP-linked domain"/>
    <property type="match status" value="1"/>
</dbReference>
<dbReference type="HOGENOM" id="CLU_017408_1_0_1"/>
<name>A0A0C3ENT3_PILCF</name>
<evidence type="ECO:0000256" key="8">
    <source>
        <dbReference type="ARBA" id="ARBA00022989"/>
    </source>
</evidence>
<dbReference type="InterPro" id="IPR013130">
    <property type="entry name" value="Fe3_Rdtase_TM_dom"/>
</dbReference>
<dbReference type="InterPro" id="IPR013121">
    <property type="entry name" value="Fe_red_NAD-bd_6"/>
</dbReference>
<keyword evidence="9" id="KW-0560">Oxidoreductase</keyword>
<sequence>MPRTTYQLLPTITRDSFQLLTVTANITESPSNVNNSRLVFDGDILLLALFSFFVLLNIRRAFSRFSWAPEWLQGHILWCTSPDNWRNRFASVPFGHSAVEMAIDKESKGSYVPSSRAYSRGIPSTHAPTHAPSVLSTFHPISSPFTRRIMPGFSAWQAVILGVYGIILQYESFYKSNLFTDPIRTGFVGTAQIPFVFALATKNNLLGGLVGLGYEKVNYIHRFLGRSVTILLDIHTTGYVYQWAFNGTFIINARQPDIARSFVALACLNVMMLTSTSLVRQNSYRLFFLSHVVGFVIFLPTVCSHKPAIVPYVLAAGIIYGADHLTRLAKSRVCTARIRPFPELEMTHVQVPNLNAGWRAGQHVRLRVLSSRMGWYGWMESHPFTIASVSNTGDGLVLMIKQTGSWTSRLYDMAKASGYGDSGKKTVKKVKVMVDGPYGGPGYTVYASYSAAIFFCGGSGISFGLSTVQELVQRDLERTSRVKFVELIWCVQDPASLIPLVPLFTSIIRQSAHNFINISIFYTRATEGVERITKICRRTGLTLNPSRPKISQALDSVIVRAMSLGSGANDSQKSSGVIVGACGPVELCDDVSEAVRQVDSKKRKAVGGVELYEEVFGL</sequence>
<evidence type="ECO:0000256" key="7">
    <source>
        <dbReference type="ARBA" id="ARBA00022982"/>
    </source>
</evidence>
<keyword evidence="5" id="KW-1003">Cell membrane</keyword>
<keyword evidence="10" id="KW-0406">Ion transport</keyword>
<organism evidence="15 16">
    <name type="scientific">Piloderma croceum (strain F 1598)</name>
    <dbReference type="NCBI Taxonomy" id="765440"/>
    <lineage>
        <taxon>Eukaryota</taxon>
        <taxon>Fungi</taxon>
        <taxon>Dikarya</taxon>
        <taxon>Basidiomycota</taxon>
        <taxon>Agaricomycotina</taxon>
        <taxon>Agaricomycetes</taxon>
        <taxon>Agaricomycetidae</taxon>
        <taxon>Atheliales</taxon>
        <taxon>Atheliaceae</taxon>
        <taxon>Piloderma</taxon>
    </lineage>
</organism>
<dbReference type="SFLD" id="SFLDG01168">
    <property type="entry name" value="Ferric_reductase_subgroup_(FRE"/>
    <property type="match status" value="1"/>
</dbReference>
<dbReference type="GO" id="GO:0052851">
    <property type="term" value="F:ferric-chelate reductase (NADPH) activity"/>
    <property type="evidence" value="ECO:0007669"/>
    <property type="project" value="UniProtKB-EC"/>
</dbReference>
<dbReference type="Pfam" id="PF08030">
    <property type="entry name" value="NAD_binding_6"/>
    <property type="match status" value="1"/>
</dbReference>
<dbReference type="GO" id="GO:0006826">
    <property type="term" value="P:iron ion transport"/>
    <property type="evidence" value="ECO:0007669"/>
    <property type="project" value="TreeGrafter"/>
</dbReference>
<accession>A0A0C3ENT3</accession>
<dbReference type="InParanoid" id="A0A0C3ENT3"/>
<dbReference type="STRING" id="765440.A0A0C3ENT3"/>
<evidence type="ECO:0000256" key="1">
    <source>
        <dbReference type="ARBA" id="ARBA00004651"/>
    </source>
</evidence>
<evidence type="ECO:0000256" key="13">
    <source>
        <dbReference type="SAM" id="Phobius"/>
    </source>
</evidence>
<keyword evidence="6 13" id="KW-0812">Transmembrane</keyword>
<proteinExistence type="inferred from homology"/>
<evidence type="ECO:0000256" key="5">
    <source>
        <dbReference type="ARBA" id="ARBA00022475"/>
    </source>
</evidence>
<keyword evidence="8 13" id="KW-1133">Transmembrane helix</keyword>
<dbReference type="InterPro" id="IPR017938">
    <property type="entry name" value="Riboflavin_synthase-like_b-brl"/>
</dbReference>
<dbReference type="EC" id="1.16.1.9" evidence="3"/>
<evidence type="ECO:0000256" key="2">
    <source>
        <dbReference type="ARBA" id="ARBA00006278"/>
    </source>
</evidence>
<evidence type="ECO:0000313" key="16">
    <source>
        <dbReference type="Proteomes" id="UP000054166"/>
    </source>
</evidence>
<dbReference type="InterPro" id="IPR051410">
    <property type="entry name" value="Ferric/Cupric_Reductase"/>
</dbReference>
<keyword evidence="11 13" id="KW-0472">Membrane</keyword>
<evidence type="ECO:0000256" key="12">
    <source>
        <dbReference type="ARBA" id="ARBA00048483"/>
    </source>
</evidence>
<evidence type="ECO:0000256" key="9">
    <source>
        <dbReference type="ARBA" id="ARBA00023002"/>
    </source>
</evidence>
<dbReference type="InterPro" id="IPR039261">
    <property type="entry name" value="FNR_nucleotide-bd"/>
</dbReference>
<keyword evidence="4" id="KW-0813">Transport</keyword>
<dbReference type="Proteomes" id="UP000054166">
    <property type="component" value="Unassembled WGS sequence"/>
</dbReference>
<evidence type="ECO:0000259" key="14">
    <source>
        <dbReference type="PROSITE" id="PS51384"/>
    </source>
</evidence>
<comment type="subcellular location">
    <subcellularLocation>
        <location evidence="1">Cell membrane</location>
        <topology evidence="1">Multi-pass membrane protein</topology>
    </subcellularLocation>
</comment>
<dbReference type="SUPFAM" id="SSF63380">
    <property type="entry name" value="Riboflavin synthase domain-like"/>
    <property type="match status" value="1"/>
</dbReference>
<reference evidence="15 16" key="1">
    <citation type="submission" date="2014-04" db="EMBL/GenBank/DDBJ databases">
        <authorList>
            <consortium name="DOE Joint Genome Institute"/>
            <person name="Kuo A."/>
            <person name="Tarkka M."/>
            <person name="Buscot F."/>
            <person name="Kohler A."/>
            <person name="Nagy L.G."/>
            <person name="Floudas D."/>
            <person name="Copeland A."/>
            <person name="Barry K.W."/>
            <person name="Cichocki N."/>
            <person name="Veneault-Fourrey C."/>
            <person name="LaButti K."/>
            <person name="Lindquist E.A."/>
            <person name="Lipzen A."/>
            <person name="Lundell T."/>
            <person name="Morin E."/>
            <person name="Murat C."/>
            <person name="Sun H."/>
            <person name="Tunlid A."/>
            <person name="Henrissat B."/>
            <person name="Grigoriev I.V."/>
            <person name="Hibbett D.S."/>
            <person name="Martin F."/>
            <person name="Nordberg H.P."/>
            <person name="Cantor M.N."/>
            <person name="Hua S.X."/>
        </authorList>
    </citation>
    <scope>NUCLEOTIDE SEQUENCE [LARGE SCALE GENOMIC DNA]</scope>
    <source>
        <strain evidence="15 16">F 1598</strain>
    </source>
</reference>